<sequence>MKPARSLTRADEVLSGGGEMSRCVSKANTHTMKQETLYTGSCLNNLTACPQGREKCFVDSYVGANNGALSSRKKYLLEADPWTGGQIRTYGHILKRWDWGEEE</sequence>
<dbReference type="EMBL" id="JASAOG010000026">
    <property type="protein sequence ID" value="KAK0062276.1"/>
    <property type="molecule type" value="Genomic_DNA"/>
</dbReference>
<gene>
    <name evidence="1" type="ORF">Bpfe_008377</name>
</gene>
<protein>
    <submittedName>
        <fullName evidence="1">Uncharacterized protein</fullName>
    </submittedName>
</protein>
<reference evidence="1" key="2">
    <citation type="submission" date="2023-04" db="EMBL/GenBank/DDBJ databases">
        <authorList>
            <person name="Bu L."/>
            <person name="Lu L."/>
            <person name="Laidemitt M.R."/>
            <person name="Zhang S.M."/>
            <person name="Mutuku M."/>
            <person name="Mkoji G."/>
            <person name="Steinauer M."/>
            <person name="Loker E.S."/>
        </authorList>
    </citation>
    <scope>NUCLEOTIDE SEQUENCE</scope>
    <source>
        <strain evidence="1">KasaAsao</strain>
        <tissue evidence="1">Whole Snail</tissue>
    </source>
</reference>
<evidence type="ECO:0000313" key="2">
    <source>
        <dbReference type="Proteomes" id="UP001233172"/>
    </source>
</evidence>
<evidence type="ECO:0000313" key="1">
    <source>
        <dbReference type="EMBL" id="KAK0062276.1"/>
    </source>
</evidence>
<dbReference type="Proteomes" id="UP001233172">
    <property type="component" value="Unassembled WGS sequence"/>
</dbReference>
<proteinExistence type="predicted"/>
<reference evidence="1" key="1">
    <citation type="journal article" date="2023" name="PLoS Negl. Trop. Dis.">
        <title>A genome sequence for Biomphalaria pfeifferi, the major vector snail for the human-infecting parasite Schistosoma mansoni.</title>
        <authorList>
            <person name="Bu L."/>
            <person name="Lu L."/>
            <person name="Laidemitt M.R."/>
            <person name="Zhang S.M."/>
            <person name="Mutuku M."/>
            <person name="Mkoji G."/>
            <person name="Steinauer M."/>
            <person name="Loker E.S."/>
        </authorList>
    </citation>
    <scope>NUCLEOTIDE SEQUENCE</scope>
    <source>
        <strain evidence="1">KasaAsao</strain>
    </source>
</reference>
<keyword evidence="2" id="KW-1185">Reference proteome</keyword>
<accession>A0AAD8BWS9</accession>
<dbReference type="AlphaFoldDB" id="A0AAD8BWS9"/>
<comment type="caution">
    <text evidence="1">The sequence shown here is derived from an EMBL/GenBank/DDBJ whole genome shotgun (WGS) entry which is preliminary data.</text>
</comment>
<organism evidence="1 2">
    <name type="scientific">Biomphalaria pfeifferi</name>
    <name type="common">Bloodfluke planorb</name>
    <name type="synonym">Freshwater snail</name>
    <dbReference type="NCBI Taxonomy" id="112525"/>
    <lineage>
        <taxon>Eukaryota</taxon>
        <taxon>Metazoa</taxon>
        <taxon>Spiralia</taxon>
        <taxon>Lophotrochozoa</taxon>
        <taxon>Mollusca</taxon>
        <taxon>Gastropoda</taxon>
        <taxon>Heterobranchia</taxon>
        <taxon>Euthyneura</taxon>
        <taxon>Panpulmonata</taxon>
        <taxon>Hygrophila</taxon>
        <taxon>Lymnaeoidea</taxon>
        <taxon>Planorbidae</taxon>
        <taxon>Biomphalaria</taxon>
    </lineage>
</organism>
<name>A0AAD8BWS9_BIOPF</name>